<protein>
    <submittedName>
        <fullName evidence="1">Kynurenine formamidase</fullName>
    </submittedName>
</protein>
<dbReference type="AlphaFoldDB" id="A0A840QJR6"/>
<dbReference type="SUPFAM" id="SSF102198">
    <property type="entry name" value="Putative cyclase"/>
    <property type="match status" value="1"/>
</dbReference>
<dbReference type="Proteomes" id="UP000584374">
    <property type="component" value="Unassembled WGS sequence"/>
</dbReference>
<organism evidence="1 2">
    <name type="scientific">Saccharopolyspora phatthalungensis</name>
    <dbReference type="NCBI Taxonomy" id="664693"/>
    <lineage>
        <taxon>Bacteria</taxon>
        <taxon>Bacillati</taxon>
        <taxon>Actinomycetota</taxon>
        <taxon>Actinomycetes</taxon>
        <taxon>Pseudonocardiales</taxon>
        <taxon>Pseudonocardiaceae</taxon>
        <taxon>Saccharopolyspora</taxon>
    </lineage>
</organism>
<comment type="caution">
    <text evidence="1">The sequence shown here is derived from an EMBL/GenBank/DDBJ whole genome shotgun (WGS) entry which is preliminary data.</text>
</comment>
<sequence length="75" mass="7839">MCFLATGRFPDPAKLSSGEHRTAHTLLLAAEIPIVEHLTNLDQLPASGATFTAVPPAVRGLATFPVRSFATLPAG</sequence>
<dbReference type="Gene3D" id="3.50.30.50">
    <property type="entry name" value="Putative cyclase"/>
    <property type="match status" value="1"/>
</dbReference>
<dbReference type="GO" id="GO:0019441">
    <property type="term" value="P:L-tryptophan catabolic process to kynurenine"/>
    <property type="evidence" value="ECO:0007669"/>
    <property type="project" value="InterPro"/>
</dbReference>
<dbReference type="RefSeq" id="WP_221468375.1">
    <property type="nucleotide sequence ID" value="NZ_JACHIW010000002.1"/>
</dbReference>
<dbReference type="InterPro" id="IPR037175">
    <property type="entry name" value="KFase_sf"/>
</dbReference>
<evidence type="ECO:0000313" key="2">
    <source>
        <dbReference type="Proteomes" id="UP000584374"/>
    </source>
</evidence>
<name>A0A840QJR6_9PSEU</name>
<evidence type="ECO:0000313" key="1">
    <source>
        <dbReference type="EMBL" id="MBB5159399.1"/>
    </source>
</evidence>
<accession>A0A840QJR6</accession>
<reference evidence="1 2" key="1">
    <citation type="submission" date="2020-08" db="EMBL/GenBank/DDBJ databases">
        <title>Sequencing the genomes of 1000 actinobacteria strains.</title>
        <authorList>
            <person name="Klenk H.-P."/>
        </authorList>
    </citation>
    <scope>NUCLEOTIDE SEQUENCE [LARGE SCALE GENOMIC DNA]</scope>
    <source>
        <strain evidence="1 2">DSM 45584</strain>
    </source>
</reference>
<proteinExistence type="predicted"/>
<keyword evidence="2" id="KW-1185">Reference proteome</keyword>
<gene>
    <name evidence="1" type="ORF">BJ970_006998</name>
</gene>
<dbReference type="GO" id="GO:0004061">
    <property type="term" value="F:arylformamidase activity"/>
    <property type="evidence" value="ECO:0007669"/>
    <property type="project" value="InterPro"/>
</dbReference>
<dbReference type="EMBL" id="JACHIW010000002">
    <property type="protein sequence ID" value="MBB5159399.1"/>
    <property type="molecule type" value="Genomic_DNA"/>
</dbReference>